<sequence>MIRMMRRALMLIFGVALWLSSATAVAGDVSIALDTAPAIRAVAALLKTPDAMLDLADAKLLIDQRIDPTIDVLGTHGQLKDLAKRVEARFPAGANDAVKMELLLNSLYQPGPWNDYRPFSYDLDDPFGRVITNKLLPTYLRTRKGNCVSMPILIVVIGQKLGLEITLATAPEHVLAKFHNPVDGQWVNVEATSGGFKLNSSYRRESGITELAMKNEIYLRPLSRRESAAVMTATLMEFYGQSGQQEARIALADLALQINPKDVTAMLQKGNAYFRLMGQGDAASGVSVGSNQHRLRPDSDALRRSNLFWFEKAEALGWRMPSRPDNEAYRRTIQSVRTAQKVGE</sequence>
<protein>
    <recommendedName>
        <fullName evidence="3">Protein SirB1 N-terminal domain-containing protein</fullName>
    </recommendedName>
</protein>
<reference evidence="4 5" key="1">
    <citation type="journal article" date="2017" name="DNA Res.">
        <title>Complete genome sequence and expression profile of the commercial lytic enzyme producer Lysobacter enzymogenes M497-1.</title>
        <authorList>
            <person name="Takami H."/>
            <person name="Toyoda A."/>
            <person name="Uchiyama I."/>
            <person name="Itoh T."/>
            <person name="Takaki Y."/>
            <person name="Arai W."/>
            <person name="Nishi S."/>
            <person name="Kawai M."/>
            <person name="Shinya K."/>
            <person name="Ikeda H."/>
        </authorList>
    </citation>
    <scope>NUCLEOTIDE SEQUENCE [LARGE SCALE GENOMIC DNA]</scope>
    <source>
        <strain evidence="4 5">M497-1</strain>
    </source>
</reference>
<dbReference type="InterPro" id="IPR032698">
    <property type="entry name" value="SirB1_N"/>
</dbReference>
<gene>
    <name evidence="4" type="ORF">LEN_3933</name>
</gene>
<evidence type="ECO:0000259" key="3">
    <source>
        <dbReference type="Pfam" id="PF13369"/>
    </source>
</evidence>
<evidence type="ECO:0000256" key="2">
    <source>
        <dbReference type="SAM" id="SignalP"/>
    </source>
</evidence>
<evidence type="ECO:0000313" key="4">
    <source>
        <dbReference type="EMBL" id="BAV99420.1"/>
    </source>
</evidence>
<evidence type="ECO:0000256" key="1">
    <source>
        <dbReference type="ARBA" id="ARBA00007100"/>
    </source>
</evidence>
<dbReference type="Pfam" id="PF13369">
    <property type="entry name" value="Transglut_core2"/>
    <property type="match status" value="1"/>
</dbReference>
<keyword evidence="2" id="KW-0732">Signal</keyword>
<name>A0AAU9AK48_LYSEN</name>
<feature type="chain" id="PRO_5043818253" description="Protein SirB1 N-terminal domain-containing protein" evidence="2">
    <location>
        <begin position="27"/>
        <end position="344"/>
    </location>
</feature>
<dbReference type="RefSeq" id="WP_096379907.1">
    <property type="nucleotide sequence ID" value="NZ_AP014940.1"/>
</dbReference>
<dbReference type="KEGG" id="lem:LEN_3933"/>
<feature type="signal peptide" evidence="2">
    <location>
        <begin position="1"/>
        <end position="26"/>
    </location>
</feature>
<dbReference type="EMBL" id="AP014940">
    <property type="protein sequence ID" value="BAV99420.1"/>
    <property type="molecule type" value="Genomic_DNA"/>
</dbReference>
<dbReference type="Proteomes" id="UP000218824">
    <property type="component" value="Chromosome"/>
</dbReference>
<dbReference type="GeneID" id="83065729"/>
<accession>A0AAU9AK48</accession>
<proteinExistence type="inferred from homology"/>
<organism evidence="4 5">
    <name type="scientific">Lysobacter enzymogenes</name>
    <dbReference type="NCBI Taxonomy" id="69"/>
    <lineage>
        <taxon>Bacteria</taxon>
        <taxon>Pseudomonadati</taxon>
        <taxon>Pseudomonadota</taxon>
        <taxon>Gammaproteobacteria</taxon>
        <taxon>Lysobacterales</taxon>
        <taxon>Lysobacteraceae</taxon>
        <taxon>Lysobacter</taxon>
    </lineage>
</organism>
<feature type="domain" description="Protein SirB1 N-terminal" evidence="3">
    <location>
        <begin position="77"/>
        <end position="226"/>
    </location>
</feature>
<dbReference type="AlphaFoldDB" id="A0AAU9AK48"/>
<evidence type="ECO:0000313" key="5">
    <source>
        <dbReference type="Proteomes" id="UP000218824"/>
    </source>
</evidence>
<comment type="similarity">
    <text evidence="1">Belongs to the UPF0162 family.</text>
</comment>